<keyword evidence="2" id="KW-1185">Reference proteome</keyword>
<evidence type="ECO:0000313" key="2">
    <source>
        <dbReference type="Proteomes" id="UP000237000"/>
    </source>
</evidence>
<organism evidence="1 2">
    <name type="scientific">Trema orientale</name>
    <name type="common">Charcoal tree</name>
    <name type="synonym">Celtis orientalis</name>
    <dbReference type="NCBI Taxonomy" id="63057"/>
    <lineage>
        <taxon>Eukaryota</taxon>
        <taxon>Viridiplantae</taxon>
        <taxon>Streptophyta</taxon>
        <taxon>Embryophyta</taxon>
        <taxon>Tracheophyta</taxon>
        <taxon>Spermatophyta</taxon>
        <taxon>Magnoliopsida</taxon>
        <taxon>eudicotyledons</taxon>
        <taxon>Gunneridae</taxon>
        <taxon>Pentapetalae</taxon>
        <taxon>rosids</taxon>
        <taxon>fabids</taxon>
        <taxon>Rosales</taxon>
        <taxon>Cannabaceae</taxon>
        <taxon>Trema</taxon>
    </lineage>
</organism>
<sequence>MIITLQNGLKRSLYNSGIKWRQRIQIRQDDGKENDEEEKLFMSRLDKAKESTLVAATLIATVTFAWRLREQWKPSRRHCTSKRKHSVSGVHDNRHHSIGAIYCSCLYKPLLDVAR</sequence>
<accession>A0A2P5BX30</accession>
<name>A0A2P5BX30_TREOI</name>
<comment type="caution">
    <text evidence="1">The sequence shown here is derived from an EMBL/GenBank/DDBJ whole genome shotgun (WGS) entry which is preliminary data.</text>
</comment>
<evidence type="ECO:0000313" key="1">
    <source>
        <dbReference type="EMBL" id="PON53344.1"/>
    </source>
</evidence>
<dbReference type="EMBL" id="JXTC01000446">
    <property type="protein sequence ID" value="PON53344.1"/>
    <property type="molecule type" value="Genomic_DNA"/>
</dbReference>
<dbReference type="Proteomes" id="UP000237000">
    <property type="component" value="Unassembled WGS sequence"/>
</dbReference>
<gene>
    <name evidence="1" type="ORF">TorRG33x02_305730</name>
</gene>
<reference evidence="2" key="1">
    <citation type="submission" date="2016-06" db="EMBL/GenBank/DDBJ databases">
        <title>Parallel loss of symbiosis genes in relatives of nitrogen-fixing non-legume Parasponia.</title>
        <authorList>
            <person name="Van Velzen R."/>
            <person name="Holmer R."/>
            <person name="Bu F."/>
            <person name="Rutten L."/>
            <person name="Van Zeijl A."/>
            <person name="Liu W."/>
            <person name="Santuari L."/>
            <person name="Cao Q."/>
            <person name="Sharma T."/>
            <person name="Shen D."/>
            <person name="Roswanjaya Y."/>
            <person name="Wardhani T."/>
            <person name="Kalhor M.S."/>
            <person name="Jansen J."/>
            <person name="Van den Hoogen J."/>
            <person name="Gungor B."/>
            <person name="Hartog M."/>
            <person name="Hontelez J."/>
            <person name="Verver J."/>
            <person name="Yang W.-C."/>
            <person name="Schijlen E."/>
            <person name="Repin R."/>
            <person name="Schilthuizen M."/>
            <person name="Schranz E."/>
            <person name="Heidstra R."/>
            <person name="Miyata K."/>
            <person name="Fedorova E."/>
            <person name="Kohlen W."/>
            <person name="Bisseling T."/>
            <person name="Smit S."/>
            <person name="Geurts R."/>
        </authorList>
    </citation>
    <scope>NUCLEOTIDE SEQUENCE [LARGE SCALE GENOMIC DNA]</scope>
    <source>
        <strain evidence="2">cv. RG33-2</strain>
    </source>
</reference>
<protein>
    <submittedName>
        <fullName evidence="1">Uncharacterized protein</fullName>
    </submittedName>
</protein>
<dbReference type="InParanoid" id="A0A2P5BX30"/>
<proteinExistence type="predicted"/>
<dbReference type="AlphaFoldDB" id="A0A2P5BX30"/>